<evidence type="ECO:0000256" key="2">
    <source>
        <dbReference type="ARBA" id="ARBA00020451"/>
    </source>
</evidence>
<keyword evidence="4" id="KW-0808">Transferase</keyword>
<accession>A0A8H7SU56</accession>
<feature type="domain" description="SAM-dependent MTase TRM10-type" evidence="9">
    <location>
        <begin position="78"/>
        <end position="271"/>
    </location>
</feature>
<dbReference type="AlphaFoldDB" id="A0A8H7SU56"/>
<dbReference type="Proteomes" id="UP000613177">
    <property type="component" value="Unassembled WGS sequence"/>
</dbReference>
<evidence type="ECO:0000313" key="11">
    <source>
        <dbReference type="Proteomes" id="UP000613177"/>
    </source>
</evidence>
<dbReference type="EMBL" id="JAEPRE010000030">
    <property type="protein sequence ID" value="KAG2235624.1"/>
    <property type="molecule type" value="Genomic_DNA"/>
</dbReference>
<dbReference type="OrthoDB" id="278300at2759"/>
<dbReference type="CDD" id="cd18089">
    <property type="entry name" value="SPOUT_Trm10-like"/>
    <property type="match status" value="1"/>
</dbReference>
<comment type="catalytic activity">
    <reaction evidence="8">
        <text>guanosine(9) in tRNA + S-adenosyl-L-methionine = N(1)-methylguanosine(9) in tRNA + S-adenosyl-L-homocysteine + H(+)</text>
        <dbReference type="Rhea" id="RHEA:43156"/>
        <dbReference type="Rhea" id="RHEA-COMP:10367"/>
        <dbReference type="Rhea" id="RHEA-COMP:10368"/>
        <dbReference type="ChEBI" id="CHEBI:15378"/>
        <dbReference type="ChEBI" id="CHEBI:57856"/>
        <dbReference type="ChEBI" id="CHEBI:59789"/>
        <dbReference type="ChEBI" id="CHEBI:73542"/>
        <dbReference type="ChEBI" id="CHEBI:74269"/>
        <dbReference type="EC" id="2.1.1.221"/>
    </reaction>
</comment>
<protein>
    <recommendedName>
        <fullName evidence="2">tRNA (guanine(9)-N1)-methyltransferase</fullName>
        <ecNumber evidence="1">2.1.1.221</ecNumber>
    </recommendedName>
    <alternativeName>
        <fullName evidence="7">tRNA methyltransferase 10</fullName>
    </alternativeName>
    <alternativeName>
        <fullName evidence="6">tRNA(m1G9)-methyltransferase</fullName>
    </alternativeName>
</protein>
<evidence type="ECO:0000256" key="8">
    <source>
        <dbReference type="ARBA" id="ARBA00048434"/>
    </source>
</evidence>
<dbReference type="GO" id="GO:0002939">
    <property type="term" value="P:tRNA N1-guanine methylation"/>
    <property type="evidence" value="ECO:0007669"/>
    <property type="project" value="TreeGrafter"/>
</dbReference>
<evidence type="ECO:0000256" key="4">
    <source>
        <dbReference type="ARBA" id="ARBA00022679"/>
    </source>
</evidence>
<keyword evidence="5" id="KW-0949">S-adenosyl-L-methionine</keyword>
<sequence>MVDSTEKATIRNFKGLEYDINDAKFKDLSKRGIKKLLRSEQWEATKDERRASQREKIRVKRLEKRKQVREGLIEATPTKKKLAFLSELTNVGLIVDCGFNDLMTEKEMLSFVNQLGYSYGKNRTAPKAMKLCLSSVDPLLKTTLNEKLPSWLSWKNVNILPENTSYLDSFDKKDLVYLSADSENVIHELEEGKHYIIGGIVDKNRYKSLCQNKATEQGIQTARLPIGDYIQMATRKVLTVNQVCEIMLKWLQLKDWEKAFMDVIPGRKLKDVKPLHCNLNSKSA</sequence>
<comment type="caution">
    <text evidence="10">The sequence shown here is derived from an EMBL/GenBank/DDBJ whole genome shotgun (WGS) entry which is preliminary data.</text>
</comment>
<keyword evidence="11" id="KW-1185">Reference proteome</keyword>
<evidence type="ECO:0000256" key="1">
    <source>
        <dbReference type="ARBA" id="ARBA00012797"/>
    </source>
</evidence>
<dbReference type="EC" id="2.1.1.221" evidence="1"/>
<dbReference type="FunFam" id="3.40.1280.30:FF:000001">
    <property type="entry name" value="tRNA methyltransferase 10 homolog A"/>
    <property type="match status" value="1"/>
</dbReference>
<dbReference type="PROSITE" id="PS51675">
    <property type="entry name" value="SAM_MT_TRM10"/>
    <property type="match status" value="1"/>
</dbReference>
<organism evidence="10 11">
    <name type="scientific">Thamnidium elegans</name>
    <dbReference type="NCBI Taxonomy" id="101142"/>
    <lineage>
        <taxon>Eukaryota</taxon>
        <taxon>Fungi</taxon>
        <taxon>Fungi incertae sedis</taxon>
        <taxon>Mucoromycota</taxon>
        <taxon>Mucoromycotina</taxon>
        <taxon>Mucoromycetes</taxon>
        <taxon>Mucorales</taxon>
        <taxon>Mucorineae</taxon>
        <taxon>Mucoraceae</taxon>
        <taxon>Thamnidium</taxon>
    </lineage>
</organism>
<evidence type="ECO:0000256" key="7">
    <source>
        <dbReference type="ARBA" id="ARBA00032166"/>
    </source>
</evidence>
<dbReference type="GO" id="GO:0005634">
    <property type="term" value="C:nucleus"/>
    <property type="evidence" value="ECO:0007669"/>
    <property type="project" value="TreeGrafter"/>
</dbReference>
<dbReference type="InterPro" id="IPR038459">
    <property type="entry name" value="MT_TRM10-typ_sf"/>
</dbReference>
<dbReference type="InterPro" id="IPR007356">
    <property type="entry name" value="tRNA_m1G_MeTrfase_euk"/>
</dbReference>
<dbReference type="PANTHER" id="PTHR13563">
    <property type="entry name" value="TRNA (GUANINE-9-) METHYLTRANSFERASE"/>
    <property type="match status" value="1"/>
</dbReference>
<dbReference type="GO" id="GO:0000049">
    <property type="term" value="F:tRNA binding"/>
    <property type="evidence" value="ECO:0007669"/>
    <property type="project" value="TreeGrafter"/>
</dbReference>
<keyword evidence="3" id="KW-0489">Methyltransferase</keyword>
<dbReference type="GO" id="GO:0052905">
    <property type="term" value="F:tRNA (guanosine(9)-N1)-methyltransferase activity"/>
    <property type="evidence" value="ECO:0007669"/>
    <property type="project" value="UniProtKB-EC"/>
</dbReference>
<dbReference type="InterPro" id="IPR028564">
    <property type="entry name" value="MT_TRM10-typ"/>
</dbReference>
<dbReference type="PANTHER" id="PTHR13563:SF13">
    <property type="entry name" value="TRNA METHYLTRANSFERASE 10 HOMOLOG A"/>
    <property type="match status" value="1"/>
</dbReference>
<gene>
    <name evidence="10" type="ORF">INT48_002398</name>
</gene>
<proteinExistence type="predicted"/>
<evidence type="ECO:0000256" key="3">
    <source>
        <dbReference type="ARBA" id="ARBA00022603"/>
    </source>
</evidence>
<evidence type="ECO:0000256" key="5">
    <source>
        <dbReference type="ARBA" id="ARBA00022691"/>
    </source>
</evidence>
<dbReference type="Gene3D" id="3.40.1280.30">
    <property type="match status" value="1"/>
</dbReference>
<reference evidence="10" key="1">
    <citation type="submission" date="2021-01" db="EMBL/GenBank/DDBJ databases">
        <title>Metabolic potential, ecology and presence of endohyphal bacteria is reflected in genomic diversity of Mucoromycotina.</title>
        <authorList>
            <person name="Muszewska A."/>
            <person name="Okrasinska A."/>
            <person name="Steczkiewicz K."/>
            <person name="Drgas O."/>
            <person name="Orlowska M."/>
            <person name="Perlinska-Lenart U."/>
            <person name="Aleksandrzak-Piekarczyk T."/>
            <person name="Szatraj K."/>
            <person name="Zielenkiewicz U."/>
            <person name="Pilsyk S."/>
            <person name="Malc E."/>
            <person name="Mieczkowski P."/>
            <person name="Kruszewska J.S."/>
            <person name="Biernat P."/>
            <person name="Pawlowska J."/>
        </authorList>
    </citation>
    <scope>NUCLEOTIDE SEQUENCE</scope>
    <source>
        <strain evidence="10">WA0000018081</strain>
    </source>
</reference>
<name>A0A8H7SU56_9FUNG</name>
<evidence type="ECO:0000259" key="9">
    <source>
        <dbReference type="PROSITE" id="PS51675"/>
    </source>
</evidence>
<evidence type="ECO:0000313" key="10">
    <source>
        <dbReference type="EMBL" id="KAG2235624.1"/>
    </source>
</evidence>
<evidence type="ECO:0000256" key="6">
    <source>
        <dbReference type="ARBA" id="ARBA00031792"/>
    </source>
</evidence>